<dbReference type="GO" id="GO:0016787">
    <property type="term" value="F:hydrolase activity"/>
    <property type="evidence" value="ECO:0007669"/>
    <property type="project" value="UniProtKB-KW"/>
</dbReference>
<dbReference type="Pfam" id="PF00583">
    <property type="entry name" value="Acetyltransf_1"/>
    <property type="match status" value="1"/>
</dbReference>
<evidence type="ECO:0000256" key="3">
    <source>
        <dbReference type="ARBA" id="ARBA00022801"/>
    </source>
</evidence>
<dbReference type="PRINTS" id="PR00502">
    <property type="entry name" value="NUDIXFAMILY"/>
</dbReference>
<evidence type="ECO:0000259" key="7">
    <source>
        <dbReference type="PROSITE" id="PS51462"/>
    </source>
</evidence>
<sequence>MQPGAIGRGSGSGDPVVSPVAWSDPAFTALRTAQEAEVAGRYADVPGATADGLDPATVLGCWTAVDGGRPVGCVALAAGPDADGYRTGEVKRLWVEPGARRRGVAAALLDAVVATAPDRGLRRLVLATGPRQPEAIALYHRAGWRLVPNYGHYARIGPVRCFERVLWPDPPEPAARGPVRHRASARALVLDPEDRVLLTHNVLRGADGVRREHWALPGGGVEDGETAAAAAGRELTEETGLVVPELAGPVVLQDYWVAFPDLVLHQVEELWWARSARILLDRSGLRGDEDYLVGLRWWPVDELRDSAVATFPRLLADLVTSLVHHGTPAEPFRIVADSTVPPGRPLP</sequence>
<keyword evidence="2 8" id="KW-0808">Transferase</keyword>
<dbReference type="PROSITE" id="PS51462">
    <property type="entry name" value="NUDIX"/>
    <property type="match status" value="1"/>
</dbReference>
<dbReference type="InterPro" id="IPR015797">
    <property type="entry name" value="NUDIX_hydrolase-like_dom_sf"/>
</dbReference>
<proteinExistence type="inferred from homology"/>
<evidence type="ECO:0000259" key="6">
    <source>
        <dbReference type="PROSITE" id="PS51186"/>
    </source>
</evidence>
<dbReference type="RefSeq" id="WP_182558798.1">
    <property type="nucleotide sequence ID" value="NZ_JACGWT010000001.1"/>
</dbReference>
<dbReference type="AlphaFoldDB" id="A0A7W3IQA8"/>
<evidence type="ECO:0000256" key="2">
    <source>
        <dbReference type="ARBA" id="ARBA00022679"/>
    </source>
</evidence>
<evidence type="ECO:0000256" key="5">
    <source>
        <dbReference type="RuleBase" id="RU003476"/>
    </source>
</evidence>
<organism evidence="8 9">
    <name type="scientific">Microlunatus kandeliicorticis</name>
    <dbReference type="NCBI Taxonomy" id="1759536"/>
    <lineage>
        <taxon>Bacteria</taxon>
        <taxon>Bacillati</taxon>
        <taxon>Actinomycetota</taxon>
        <taxon>Actinomycetes</taxon>
        <taxon>Propionibacteriales</taxon>
        <taxon>Propionibacteriaceae</taxon>
        <taxon>Microlunatus</taxon>
    </lineage>
</organism>
<dbReference type="InterPro" id="IPR000086">
    <property type="entry name" value="NUDIX_hydrolase_dom"/>
</dbReference>
<evidence type="ECO:0000313" key="9">
    <source>
        <dbReference type="Proteomes" id="UP000523079"/>
    </source>
</evidence>
<dbReference type="CDD" id="cd04301">
    <property type="entry name" value="NAT_SF"/>
    <property type="match status" value="1"/>
</dbReference>
<feature type="domain" description="N-acetyltransferase" evidence="6">
    <location>
        <begin position="15"/>
        <end position="168"/>
    </location>
</feature>
<dbReference type="InterPro" id="IPR020084">
    <property type="entry name" value="NUDIX_hydrolase_CS"/>
</dbReference>
<dbReference type="Gene3D" id="3.90.79.10">
    <property type="entry name" value="Nucleoside Triphosphate Pyrophosphohydrolase"/>
    <property type="match status" value="1"/>
</dbReference>
<reference evidence="8 9" key="1">
    <citation type="submission" date="2020-07" db="EMBL/GenBank/DDBJ databases">
        <title>Sequencing the genomes of 1000 actinobacteria strains.</title>
        <authorList>
            <person name="Klenk H.-P."/>
        </authorList>
    </citation>
    <scope>NUCLEOTIDE SEQUENCE [LARGE SCALE GENOMIC DNA]</scope>
    <source>
        <strain evidence="8 9">DSM 100723</strain>
    </source>
</reference>
<dbReference type="PANTHER" id="PTHR43877:SF2">
    <property type="entry name" value="AMINOALKYLPHOSPHONATE N-ACETYLTRANSFERASE-RELATED"/>
    <property type="match status" value="1"/>
</dbReference>
<dbReference type="InterPro" id="IPR016181">
    <property type="entry name" value="Acyl_CoA_acyltransferase"/>
</dbReference>
<dbReference type="SUPFAM" id="SSF55811">
    <property type="entry name" value="Nudix"/>
    <property type="match status" value="1"/>
</dbReference>
<evidence type="ECO:0000256" key="1">
    <source>
        <dbReference type="ARBA" id="ARBA00005582"/>
    </source>
</evidence>
<dbReference type="Pfam" id="PF00293">
    <property type="entry name" value="NUDIX"/>
    <property type="match status" value="1"/>
</dbReference>
<keyword evidence="4" id="KW-0012">Acyltransferase</keyword>
<evidence type="ECO:0000256" key="4">
    <source>
        <dbReference type="ARBA" id="ARBA00023315"/>
    </source>
</evidence>
<dbReference type="Proteomes" id="UP000523079">
    <property type="component" value="Unassembled WGS sequence"/>
</dbReference>
<dbReference type="Gene3D" id="3.40.630.30">
    <property type="match status" value="1"/>
</dbReference>
<dbReference type="PROSITE" id="PS00893">
    <property type="entry name" value="NUDIX_BOX"/>
    <property type="match status" value="1"/>
</dbReference>
<feature type="domain" description="Nudix hydrolase" evidence="7">
    <location>
        <begin position="179"/>
        <end position="321"/>
    </location>
</feature>
<dbReference type="PANTHER" id="PTHR43877">
    <property type="entry name" value="AMINOALKYLPHOSPHONATE N-ACETYLTRANSFERASE-RELATED-RELATED"/>
    <property type="match status" value="1"/>
</dbReference>
<gene>
    <name evidence="8" type="ORF">FHX74_000861</name>
</gene>
<dbReference type="GO" id="GO:0016747">
    <property type="term" value="F:acyltransferase activity, transferring groups other than amino-acyl groups"/>
    <property type="evidence" value="ECO:0007669"/>
    <property type="project" value="InterPro"/>
</dbReference>
<comment type="similarity">
    <text evidence="1 5">Belongs to the Nudix hydrolase family.</text>
</comment>
<name>A0A7W3IQA8_9ACTN</name>
<dbReference type="EMBL" id="JACGWT010000001">
    <property type="protein sequence ID" value="MBA8793267.1"/>
    <property type="molecule type" value="Genomic_DNA"/>
</dbReference>
<dbReference type="InterPro" id="IPR000182">
    <property type="entry name" value="GNAT_dom"/>
</dbReference>
<dbReference type="InterPro" id="IPR020476">
    <property type="entry name" value="Nudix_hydrolase"/>
</dbReference>
<protein>
    <submittedName>
        <fullName evidence="8">ADP-ribose pyrophosphatase YjhB (NUDIX family)/GNAT superfamily N-acetyltransferase</fullName>
    </submittedName>
</protein>
<evidence type="ECO:0000313" key="8">
    <source>
        <dbReference type="EMBL" id="MBA8793267.1"/>
    </source>
</evidence>
<dbReference type="InterPro" id="IPR050832">
    <property type="entry name" value="Bact_Acetyltransf"/>
</dbReference>
<keyword evidence="9" id="KW-1185">Reference proteome</keyword>
<dbReference type="PROSITE" id="PS51186">
    <property type="entry name" value="GNAT"/>
    <property type="match status" value="1"/>
</dbReference>
<dbReference type="SUPFAM" id="SSF55729">
    <property type="entry name" value="Acyl-CoA N-acyltransferases (Nat)"/>
    <property type="match status" value="1"/>
</dbReference>
<keyword evidence="3 5" id="KW-0378">Hydrolase</keyword>
<comment type="caution">
    <text evidence="8">The sequence shown here is derived from an EMBL/GenBank/DDBJ whole genome shotgun (WGS) entry which is preliminary data.</text>
</comment>
<accession>A0A7W3IQA8</accession>